<name>A0A2N1PPK0_9BACT</name>
<comment type="caution">
    <text evidence="1">The sequence shown here is derived from an EMBL/GenBank/DDBJ whole genome shotgun (WGS) entry which is preliminary data.</text>
</comment>
<evidence type="ECO:0000313" key="2">
    <source>
        <dbReference type="Proteomes" id="UP000233256"/>
    </source>
</evidence>
<reference evidence="1 2" key="1">
    <citation type="journal article" date="2017" name="ISME J.">
        <title>Potential for microbial H2 and metal transformations associated with novel bacteria and archaea in deep terrestrial subsurface sediments.</title>
        <authorList>
            <person name="Hernsdorf A.W."/>
            <person name="Amano Y."/>
            <person name="Miyakawa K."/>
            <person name="Ise K."/>
            <person name="Suzuki Y."/>
            <person name="Anantharaman K."/>
            <person name="Probst A."/>
            <person name="Burstein D."/>
            <person name="Thomas B.C."/>
            <person name="Banfield J.F."/>
        </authorList>
    </citation>
    <scope>NUCLEOTIDE SEQUENCE [LARGE SCALE GENOMIC DNA]</scope>
    <source>
        <strain evidence="1">HGW-Wallbacteria-1</strain>
    </source>
</reference>
<accession>A0A2N1PPK0</accession>
<proteinExistence type="predicted"/>
<dbReference type="EMBL" id="PGXC01000006">
    <property type="protein sequence ID" value="PKK90261.1"/>
    <property type="molecule type" value="Genomic_DNA"/>
</dbReference>
<sequence>MTVSVDDLFILGAGTSAHSGAPLGKQFLGFVERGCDSDPRFRNLREFLHRFFPPVRGKCLYPKFEELISLIDIAIARGESLDSFYQEREIIQLRNDMNYLIWKTLEFVKNLRSEDLHTLFIEKCLKRGNAAVISLNYDTLIDYSLEEMGLRVDYGFKFSNSVVASPSTTTSVTLIKIHGSLNWLYCPTCLRIYRYRAGELSRVFSPDPELCPDDGTYLKGIIVPPTYLKNYMNPYLALSWKAAGTLLKRARRIHFLGSSFSEADMWFKFLVKKFIFLNSCSPEINVVNPEKRSEIRERYERLLGPVTYIQKSFGEWLHEMSD</sequence>
<dbReference type="AlphaFoldDB" id="A0A2N1PPK0"/>
<protein>
    <submittedName>
        <fullName evidence="1">Uncharacterized protein</fullName>
    </submittedName>
</protein>
<organism evidence="1 2">
    <name type="scientific">Candidatus Wallbacteria bacterium HGW-Wallbacteria-1</name>
    <dbReference type="NCBI Taxonomy" id="2013854"/>
    <lineage>
        <taxon>Bacteria</taxon>
        <taxon>Candidatus Walliibacteriota</taxon>
    </lineage>
</organism>
<evidence type="ECO:0000313" key="1">
    <source>
        <dbReference type="EMBL" id="PKK90261.1"/>
    </source>
</evidence>
<dbReference type="Proteomes" id="UP000233256">
    <property type="component" value="Unassembled WGS sequence"/>
</dbReference>
<dbReference type="SUPFAM" id="SSF52467">
    <property type="entry name" value="DHS-like NAD/FAD-binding domain"/>
    <property type="match status" value="1"/>
</dbReference>
<dbReference type="InterPro" id="IPR029035">
    <property type="entry name" value="DHS-like_NAD/FAD-binding_dom"/>
</dbReference>
<gene>
    <name evidence="1" type="ORF">CVV64_09855</name>
</gene>